<accession>A0A5N3PAR4</accession>
<dbReference type="SUPFAM" id="SSF160387">
    <property type="entry name" value="NosL/MerB-like"/>
    <property type="match status" value="1"/>
</dbReference>
<dbReference type="AlphaFoldDB" id="A0A5N3PAR4"/>
<feature type="region of interest" description="Disordered" evidence="1">
    <location>
        <begin position="166"/>
        <end position="200"/>
    </location>
</feature>
<keyword evidence="3" id="KW-1185">Reference proteome</keyword>
<dbReference type="InterPro" id="IPR008719">
    <property type="entry name" value="N2O_reductase_NosL"/>
</dbReference>
<evidence type="ECO:0000256" key="1">
    <source>
        <dbReference type="SAM" id="MobiDB-lite"/>
    </source>
</evidence>
<dbReference type="RefSeq" id="WP_150944717.1">
    <property type="nucleotide sequence ID" value="NZ_VCMV01000015.1"/>
</dbReference>
<dbReference type="Gene3D" id="3.30.70.2060">
    <property type="match status" value="1"/>
</dbReference>
<proteinExistence type="predicted"/>
<dbReference type="PROSITE" id="PS51257">
    <property type="entry name" value="PROKAR_LIPOPROTEIN"/>
    <property type="match status" value="1"/>
</dbReference>
<dbReference type="Proteomes" id="UP000325684">
    <property type="component" value="Unassembled WGS sequence"/>
</dbReference>
<dbReference type="PANTHER" id="PTHR41247:SF1">
    <property type="entry name" value="HTH-TYPE TRANSCRIPTIONAL REPRESSOR YCNK"/>
    <property type="match status" value="1"/>
</dbReference>
<sequence length="200" mass="21312">MRPLVISSLLIGALALAGCNDRKEAAAPPPAHELTATAIGHYCGMNVIEHSGPKGQILLASRKDPVWFSSARDTLSFTMLPEEPKDIRAIYVSDMGKAETWEKPGANNWIDARQALFVIESRMKGGMGADELVPFSERNAAETFVSRNGGRVVSFAEVPKDYVLGGETDATGAVPTQPETVEQSHDHAPAAPAGKGGHVH</sequence>
<comment type="caution">
    <text evidence="2">The sequence shown here is derived from an EMBL/GenBank/DDBJ whole genome shotgun (WGS) entry which is preliminary data.</text>
</comment>
<reference evidence="2 3" key="1">
    <citation type="journal article" date="2019" name="Microorganisms">
        <title>Genome Insights into the Novel Species Microvirga brassicacearum, a Rapeseed Endophyte with Biotechnological Potential.</title>
        <authorList>
            <person name="Jimenez-Gomez A."/>
            <person name="Saati-Santamaria Z."/>
            <person name="Igual J.M."/>
            <person name="Rivas R."/>
            <person name="Mateos P.F."/>
            <person name="Garcia-Fraile P."/>
        </authorList>
    </citation>
    <scope>NUCLEOTIDE SEQUENCE [LARGE SCALE GENOMIC DNA]</scope>
    <source>
        <strain evidence="2 3">CDVBN77</strain>
    </source>
</reference>
<dbReference type="PANTHER" id="PTHR41247">
    <property type="entry name" value="HTH-TYPE TRANSCRIPTIONAL REPRESSOR YCNK"/>
    <property type="match status" value="1"/>
</dbReference>
<dbReference type="Pfam" id="PF05573">
    <property type="entry name" value="NosL"/>
    <property type="match status" value="1"/>
</dbReference>
<evidence type="ECO:0000313" key="3">
    <source>
        <dbReference type="Proteomes" id="UP000325684"/>
    </source>
</evidence>
<protein>
    <submittedName>
        <fullName evidence="2">Copper resistance protein CopZ</fullName>
    </submittedName>
</protein>
<evidence type="ECO:0000313" key="2">
    <source>
        <dbReference type="EMBL" id="KAB0266827.1"/>
    </source>
</evidence>
<name>A0A5N3PAR4_9HYPH</name>
<dbReference type="OrthoDB" id="7354657at2"/>
<organism evidence="2 3">
    <name type="scientific">Microvirga brassicacearum</name>
    <dbReference type="NCBI Taxonomy" id="2580413"/>
    <lineage>
        <taxon>Bacteria</taxon>
        <taxon>Pseudomonadati</taxon>
        <taxon>Pseudomonadota</taxon>
        <taxon>Alphaproteobacteria</taxon>
        <taxon>Hyphomicrobiales</taxon>
        <taxon>Methylobacteriaceae</taxon>
        <taxon>Microvirga</taxon>
    </lineage>
</organism>
<dbReference type="Gene3D" id="3.30.70.2050">
    <property type="match status" value="1"/>
</dbReference>
<dbReference type="EMBL" id="VCMV01000015">
    <property type="protein sequence ID" value="KAB0266827.1"/>
    <property type="molecule type" value="Genomic_DNA"/>
</dbReference>
<gene>
    <name evidence="2" type="ORF">FEZ63_12110</name>
</gene>